<dbReference type="EMBL" id="CACRSU010000048">
    <property type="protein sequence ID" value="VYT44926.1"/>
    <property type="molecule type" value="Genomic_DNA"/>
</dbReference>
<reference evidence="2" key="1">
    <citation type="submission" date="2019-11" db="EMBL/GenBank/DDBJ databases">
        <authorList>
            <person name="Feng L."/>
        </authorList>
    </citation>
    <scope>NUCLEOTIDE SEQUENCE</scope>
    <source>
        <strain evidence="2">BintestinalisLFYP9</strain>
    </source>
</reference>
<keyword evidence="1" id="KW-1133">Transmembrane helix</keyword>
<sequence length="47" mass="5390">MIDVLKSVWQKLMGNEFTRWLVYIGIVAFCFCIMYNAGKMLGGWIAA</sequence>
<evidence type="ECO:0000256" key="1">
    <source>
        <dbReference type="SAM" id="Phobius"/>
    </source>
</evidence>
<feature type="transmembrane region" description="Helical" evidence="1">
    <location>
        <begin position="20"/>
        <end position="38"/>
    </location>
</feature>
<organism evidence="2">
    <name type="scientific">Bacteroides intestinalis</name>
    <dbReference type="NCBI Taxonomy" id="329854"/>
    <lineage>
        <taxon>Bacteria</taxon>
        <taxon>Pseudomonadati</taxon>
        <taxon>Bacteroidota</taxon>
        <taxon>Bacteroidia</taxon>
        <taxon>Bacteroidales</taxon>
        <taxon>Bacteroidaceae</taxon>
        <taxon>Bacteroides</taxon>
    </lineage>
</organism>
<gene>
    <name evidence="2" type="ORF">BILFYP9_03760</name>
</gene>
<name>A0A6N2WT42_9BACE</name>
<dbReference type="AlphaFoldDB" id="A0A6N2WT42"/>
<accession>A0A6N2WT42</accession>
<protein>
    <submittedName>
        <fullName evidence="2">Uncharacterized protein</fullName>
    </submittedName>
</protein>
<proteinExistence type="predicted"/>
<keyword evidence="1" id="KW-0472">Membrane</keyword>
<evidence type="ECO:0000313" key="2">
    <source>
        <dbReference type="EMBL" id="VYT44926.1"/>
    </source>
</evidence>
<keyword evidence="1" id="KW-0812">Transmembrane</keyword>